<gene>
    <name evidence="3" type="primary">OSJNBb0088C09.4</name>
</gene>
<dbReference type="EMBL" id="AL731628">
    <property type="protein sequence ID" value="CAE05945.3"/>
    <property type="molecule type" value="Genomic_DNA"/>
</dbReference>
<feature type="signal peptide" evidence="2">
    <location>
        <begin position="1"/>
        <end position="31"/>
    </location>
</feature>
<name>Q7XJY7_ORYSJ</name>
<evidence type="ECO:0000313" key="3">
    <source>
        <dbReference type="EMBL" id="CAE05945.3"/>
    </source>
</evidence>
<proteinExistence type="predicted"/>
<sequence length="284" mass="29575">MRKDMRGGSALPLLLLLLLCCSLAAVQPARALFHLRGAGAYVEQLRGGGGYGEEKVPMTVVVPDYSPRPAPFGAPAPAPAIPPLPGSDDGGGGDMPTLPSERRSPRGALPGGNAGAEANAGAPSPAPRRQARARPSSAAARRCRSPPASPTPPPSCPCPHPGQEQQQAVGMGTLPRARTVQVQLAVPLVMMLFFSALWRQFASSRSAPVVVEVTTAYVEGRGYSTVVGNGLGFYRGIYMVALMKGTLTWVYSVIEVYGPLKGRLANVGPMATGLERLGWPLGSS</sequence>
<dbReference type="PANTHER" id="PTHR34662">
    <property type="entry name" value="OS04G0422700 PROTEIN"/>
    <property type="match status" value="1"/>
</dbReference>
<evidence type="ECO:0000256" key="1">
    <source>
        <dbReference type="SAM" id="MobiDB-lite"/>
    </source>
</evidence>
<reference evidence="4" key="2">
    <citation type="journal article" date="2008" name="Nucleic Acids Res.">
        <title>The rice annotation project database (RAP-DB): 2008 update.</title>
        <authorList>
            <consortium name="The rice annotation project (RAP)"/>
        </authorList>
    </citation>
    <scope>GENOME REANNOTATION</scope>
    <source>
        <strain evidence="4">cv. Nipponbare</strain>
    </source>
</reference>
<feature type="compositionally biased region" description="Pro residues" evidence="1">
    <location>
        <begin position="71"/>
        <end position="85"/>
    </location>
</feature>
<organism evidence="3 4">
    <name type="scientific">Oryza sativa subsp. japonica</name>
    <name type="common">Rice</name>
    <dbReference type="NCBI Taxonomy" id="39947"/>
    <lineage>
        <taxon>Eukaryota</taxon>
        <taxon>Viridiplantae</taxon>
        <taxon>Streptophyta</taxon>
        <taxon>Embryophyta</taxon>
        <taxon>Tracheophyta</taxon>
        <taxon>Spermatophyta</taxon>
        <taxon>Magnoliopsida</taxon>
        <taxon>Liliopsida</taxon>
        <taxon>Poales</taxon>
        <taxon>Poaceae</taxon>
        <taxon>BOP clade</taxon>
        <taxon>Oryzoideae</taxon>
        <taxon>Oryzeae</taxon>
        <taxon>Oryzinae</taxon>
        <taxon>Oryza</taxon>
        <taxon>Oryza sativa</taxon>
    </lineage>
</organism>
<dbReference type="Proteomes" id="UP000000763">
    <property type="component" value="Chromosome 4"/>
</dbReference>
<reference evidence="4" key="1">
    <citation type="journal article" date="2005" name="Nature">
        <title>The map-based sequence of the rice genome.</title>
        <authorList>
            <consortium name="International rice genome sequencing project (IRGSP)"/>
            <person name="Matsumoto T."/>
            <person name="Wu J."/>
            <person name="Kanamori H."/>
            <person name="Katayose Y."/>
            <person name="Fujisawa M."/>
            <person name="Namiki N."/>
            <person name="Mizuno H."/>
            <person name="Yamamoto K."/>
            <person name="Antonio B.A."/>
            <person name="Baba T."/>
            <person name="Sakata K."/>
            <person name="Nagamura Y."/>
            <person name="Aoki H."/>
            <person name="Arikawa K."/>
            <person name="Arita K."/>
            <person name="Bito T."/>
            <person name="Chiden Y."/>
            <person name="Fujitsuka N."/>
            <person name="Fukunaka R."/>
            <person name="Hamada M."/>
            <person name="Harada C."/>
            <person name="Hayashi A."/>
            <person name="Hijishita S."/>
            <person name="Honda M."/>
            <person name="Hosokawa S."/>
            <person name="Ichikawa Y."/>
            <person name="Idonuma A."/>
            <person name="Iijima M."/>
            <person name="Ikeda M."/>
            <person name="Ikeno M."/>
            <person name="Ito K."/>
            <person name="Ito S."/>
            <person name="Ito T."/>
            <person name="Ito Y."/>
            <person name="Ito Y."/>
            <person name="Iwabuchi A."/>
            <person name="Kamiya K."/>
            <person name="Karasawa W."/>
            <person name="Kurita K."/>
            <person name="Katagiri S."/>
            <person name="Kikuta A."/>
            <person name="Kobayashi H."/>
            <person name="Kobayashi N."/>
            <person name="Machita K."/>
            <person name="Maehara T."/>
            <person name="Masukawa M."/>
            <person name="Mizubayashi T."/>
            <person name="Mukai Y."/>
            <person name="Nagasaki H."/>
            <person name="Nagata Y."/>
            <person name="Naito S."/>
            <person name="Nakashima M."/>
            <person name="Nakama Y."/>
            <person name="Nakamichi Y."/>
            <person name="Nakamura M."/>
            <person name="Meguro A."/>
            <person name="Negishi M."/>
            <person name="Ohta I."/>
            <person name="Ohta T."/>
            <person name="Okamoto M."/>
            <person name="Ono N."/>
            <person name="Saji S."/>
            <person name="Sakaguchi M."/>
            <person name="Sakai K."/>
            <person name="Shibata M."/>
            <person name="Shimokawa T."/>
            <person name="Song J."/>
            <person name="Takazaki Y."/>
            <person name="Terasawa K."/>
            <person name="Tsugane M."/>
            <person name="Tsuji K."/>
            <person name="Ueda S."/>
            <person name="Waki K."/>
            <person name="Yamagata H."/>
            <person name="Yamamoto M."/>
            <person name="Yamamoto S."/>
            <person name="Yamane H."/>
            <person name="Yoshiki S."/>
            <person name="Yoshihara R."/>
            <person name="Yukawa K."/>
            <person name="Zhong H."/>
            <person name="Yano M."/>
            <person name="Yuan Q."/>
            <person name="Ouyang S."/>
            <person name="Liu J."/>
            <person name="Jones K.M."/>
            <person name="Gansberger K."/>
            <person name="Moffat K."/>
            <person name="Hill J."/>
            <person name="Bera J."/>
            <person name="Fadrosh D."/>
            <person name="Jin S."/>
            <person name="Johri S."/>
            <person name="Kim M."/>
            <person name="Overton L."/>
            <person name="Reardon M."/>
            <person name="Tsitrin T."/>
            <person name="Vuong H."/>
            <person name="Weaver B."/>
            <person name="Ciecko A."/>
            <person name="Tallon L."/>
            <person name="Jackson J."/>
            <person name="Pai G."/>
            <person name="Aken S.V."/>
            <person name="Utterback T."/>
            <person name="Reidmuller S."/>
            <person name="Feldblyum T."/>
            <person name="Hsiao J."/>
            <person name="Zismann V."/>
            <person name="Iobst S."/>
            <person name="de Vazeille A.R."/>
            <person name="Buell C.R."/>
            <person name="Ying K."/>
            <person name="Li Y."/>
            <person name="Lu T."/>
            <person name="Huang Y."/>
            <person name="Zhao Q."/>
            <person name="Feng Q."/>
            <person name="Zhang L."/>
            <person name="Zhu J."/>
            <person name="Weng Q."/>
            <person name="Mu J."/>
            <person name="Lu Y."/>
            <person name="Fan D."/>
            <person name="Liu Y."/>
            <person name="Guan J."/>
            <person name="Zhang Y."/>
            <person name="Yu S."/>
            <person name="Liu X."/>
            <person name="Zhang Y."/>
            <person name="Hong G."/>
            <person name="Han B."/>
            <person name="Choisne N."/>
            <person name="Demange N."/>
            <person name="Orjeda G."/>
            <person name="Samain S."/>
            <person name="Cattolico L."/>
            <person name="Pelletier E."/>
            <person name="Couloux A."/>
            <person name="Segurens B."/>
            <person name="Wincker P."/>
            <person name="D'Hont A."/>
            <person name="Scarpelli C."/>
            <person name="Weissenbach J."/>
            <person name="Salanoubat M."/>
            <person name="Quetier F."/>
            <person name="Yu Y."/>
            <person name="Kim H.R."/>
            <person name="Rambo T."/>
            <person name="Currie J."/>
            <person name="Collura K."/>
            <person name="Luo M."/>
            <person name="Yang T."/>
            <person name="Ammiraju J.S.S."/>
            <person name="Engler F."/>
            <person name="Soderlund C."/>
            <person name="Wing R.A."/>
            <person name="Palmer L.E."/>
            <person name="de la Bastide M."/>
            <person name="Spiegel L."/>
            <person name="Nascimento L."/>
            <person name="Zutavern T."/>
            <person name="O'Shaughnessy A."/>
            <person name="Dike S."/>
            <person name="Dedhia N."/>
            <person name="Preston R."/>
            <person name="Balija V."/>
            <person name="McCombie W.R."/>
            <person name="Chow T."/>
            <person name="Chen H."/>
            <person name="Chung M."/>
            <person name="Chen C."/>
            <person name="Shaw J."/>
            <person name="Wu H."/>
            <person name="Hsiao K."/>
            <person name="Chao Y."/>
            <person name="Chu M."/>
            <person name="Cheng C."/>
            <person name="Hour A."/>
            <person name="Lee P."/>
            <person name="Lin S."/>
            <person name="Lin Y."/>
            <person name="Liou J."/>
            <person name="Liu S."/>
            <person name="Hsing Y."/>
            <person name="Raghuvanshi S."/>
            <person name="Mohanty A."/>
            <person name="Bharti A.K."/>
            <person name="Gaur A."/>
            <person name="Gupta V."/>
            <person name="Kumar D."/>
            <person name="Ravi V."/>
            <person name="Vij S."/>
            <person name="Kapur A."/>
            <person name="Khurana P."/>
            <person name="Khurana P."/>
            <person name="Khurana J.P."/>
            <person name="Tyagi A.K."/>
            <person name="Gaikwad K."/>
            <person name="Singh A."/>
            <person name="Dalal V."/>
            <person name="Srivastava S."/>
            <person name="Dixit A."/>
            <person name="Pal A.K."/>
            <person name="Ghazi I.A."/>
            <person name="Yadav M."/>
            <person name="Pandit A."/>
            <person name="Bhargava A."/>
            <person name="Sureshbabu K."/>
            <person name="Batra K."/>
            <person name="Sharma T.R."/>
            <person name="Mohapatra T."/>
            <person name="Singh N.K."/>
            <person name="Messing J."/>
            <person name="Nelson A.B."/>
            <person name="Fuks G."/>
            <person name="Kavchok S."/>
            <person name="Keizer G."/>
            <person name="Linton E."/>
            <person name="Llaca V."/>
            <person name="Song R."/>
            <person name="Tanyolac B."/>
            <person name="Young S."/>
            <person name="Ho-Il K."/>
            <person name="Hahn J.H."/>
            <person name="Sangsakoo G."/>
            <person name="Vanavichit A."/>
            <person name="de Mattos Luiz.A.T."/>
            <person name="Zimmer P.D."/>
            <person name="Malone G."/>
            <person name="Dellagostin O."/>
            <person name="de Oliveira A.C."/>
            <person name="Bevan M."/>
            <person name="Bancroft I."/>
            <person name="Minx P."/>
            <person name="Cordum H."/>
            <person name="Wilson R."/>
            <person name="Cheng Z."/>
            <person name="Jin W."/>
            <person name="Jiang J."/>
            <person name="Leong S.A."/>
            <person name="Iwama H."/>
            <person name="Gojobori T."/>
            <person name="Itoh T."/>
            <person name="Niimura Y."/>
            <person name="Fujii Y."/>
            <person name="Habara T."/>
            <person name="Sakai H."/>
            <person name="Sato Y."/>
            <person name="Wilson G."/>
            <person name="Kumar K."/>
            <person name="McCouch S."/>
            <person name="Juretic N."/>
            <person name="Hoen D."/>
            <person name="Wright S."/>
            <person name="Bruskiewich R."/>
            <person name="Bureau T."/>
            <person name="Miyao A."/>
            <person name="Hirochika H."/>
            <person name="Nishikawa T."/>
            <person name="Kadowaki K."/>
            <person name="Sugiura M."/>
            <person name="Burr B."/>
            <person name="Sasaki T."/>
        </authorList>
    </citation>
    <scope>NUCLEOTIDE SEQUENCE [LARGE SCALE GENOMIC DNA]</scope>
    <source>
        <strain evidence="4">cv. Nipponbare</strain>
    </source>
</reference>
<dbReference type="HOGENOM" id="CLU_091493_1_0_1"/>
<dbReference type="PANTHER" id="PTHR34662:SF3">
    <property type="entry name" value="OS04G0422700 PROTEIN"/>
    <property type="match status" value="1"/>
</dbReference>
<evidence type="ECO:0000256" key="2">
    <source>
        <dbReference type="SAM" id="SignalP"/>
    </source>
</evidence>
<feature type="compositionally biased region" description="Pro residues" evidence="1">
    <location>
        <begin position="147"/>
        <end position="160"/>
    </location>
</feature>
<protein>
    <submittedName>
        <fullName evidence="3">OSJNBb0088C09.4 protein</fullName>
    </submittedName>
</protein>
<accession>Q7XJY7</accession>
<feature type="chain" id="PRO_5004294042" evidence="2">
    <location>
        <begin position="32"/>
        <end position="284"/>
    </location>
</feature>
<feature type="region of interest" description="Disordered" evidence="1">
    <location>
        <begin position="71"/>
        <end position="168"/>
    </location>
</feature>
<evidence type="ECO:0000313" key="4">
    <source>
        <dbReference type="Proteomes" id="UP000000763"/>
    </source>
</evidence>
<keyword evidence="2" id="KW-0732">Signal</keyword>
<dbReference type="AlphaFoldDB" id="Q7XJY7"/>